<dbReference type="SUPFAM" id="SSF55781">
    <property type="entry name" value="GAF domain-like"/>
    <property type="match status" value="2"/>
</dbReference>
<dbReference type="SMART" id="SM00331">
    <property type="entry name" value="PP2C_SIG"/>
    <property type="match status" value="1"/>
</dbReference>
<dbReference type="PROSITE" id="PS50112">
    <property type="entry name" value="PAS"/>
    <property type="match status" value="1"/>
</dbReference>
<gene>
    <name evidence="5" type="ORF">GCM10010406_55500</name>
</gene>
<name>A0ABP6ACI5_9ACTN</name>
<dbReference type="InterPro" id="IPR001610">
    <property type="entry name" value="PAC"/>
</dbReference>
<dbReference type="Pfam" id="PF13581">
    <property type="entry name" value="HATPase_c_2"/>
    <property type="match status" value="1"/>
</dbReference>
<dbReference type="RefSeq" id="WP_344386248.1">
    <property type="nucleotide sequence ID" value="NZ_BAAATA010000066.1"/>
</dbReference>
<dbReference type="PROSITE" id="PS50113">
    <property type="entry name" value="PAC"/>
    <property type="match status" value="1"/>
</dbReference>
<dbReference type="CDD" id="cd00130">
    <property type="entry name" value="PAS"/>
    <property type="match status" value="1"/>
</dbReference>
<dbReference type="SMART" id="SM00065">
    <property type="entry name" value="GAF"/>
    <property type="match status" value="2"/>
</dbReference>
<dbReference type="EMBL" id="BAAATA010000066">
    <property type="protein sequence ID" value="GAA2512368.1"/>
    <property type="molecule type" value="Genomic_DNA"/>
</dbReference>
<dbReference type="InterPro" id="IPR000014">
    <property type="entry name" value="PAS"/>
</dbReference>
<dbReference type="InterPro" id="IPR035965">
    <property type="entry name" value="PAS-like_dom_sf"/>
</dbReference>
<dbReference type="SMART" id="SM00091">
    <property type="entry name" value="PAS"/>
    <property type="match status" value="1"/>
</dbReference>
<dbReference type="Gene3D" id="3.60.40.10">
    <property type="entry name" value="PPM-type phosphatase domain"/>
    <property type="match status" value="1"/>
</dbReference>
<dbReference type="InterPro" id="IPR036890">
    <property type="entry name" value="HATPase_C_sf"/>
</dbReference>
<organism evidence="5 6">
    <name type="scientific">Streptomyces thermolineatus</name>
    <dbReference type="NCBI Taxonomy" id="44033"/>
    <lineage>
        <taxon>Bacteria</taxon>
        <taxon>Bacillati</taxon>
        <taxon>Actinomycetota</taxon>
        <taxon>Actinomycetes</taxon>
        <taxon>Kitasatosporales</taxon>
        <taxon>Streptomycetaceae</taxon>
        <taxon>Streptomyces</taxon>
    </lineage>
</organism>
<evidence type="ECO:0000259" key="4">
    <source>
        <dbReference type="PROSITE" id="PS50113"/>
    </source>
</evidence>
<dbReference type="Pfam" id="PF07228">
    <property type="entry name" value="SpoIIE"/>
    <property type="match status" value="1"/>
</dbReference>
<dbReference type="InterPro" id="IPR029016">
    <property type="entry name" value="GAF-like_dom_sf"/>
</dbReference>
<dbReference type="Gene3D" id="3.30.450.20">
    <property type="entry name" value="PAS domain"/>
    <property type="match status" value="1"/>
</dbReference>
<dbReference type="Pfam" id="PF08447">
    <property type="entry name" value="PAS_3"/>
    <property type="match status" value="1"/>
</dbReference>
<dbReference type="InterPro" id="IPR052016">
    <property type="entry name" value="Bact_Sigma-Reg"/>
</dbReference>
<dbReference type="CDD" id="cd16936">
    <property type="entry name" value="HATPase_RsbW-like"/>
    <property type="match status" value="1"/>
</dbReference>
<dbReference type="Proteomes" id="UP001501358">
    <property type="component" value="Unassembled WGS sequence"/>
</dbReference>
<dbReference type="Gene3D" id="3.30.565.10">
    <property type="entry name" value="Histidine kinase-like ATPase, C-terminal domain"/>
    <property type="match status" value="1"/>
</dbReference>
<feature type="domain" description="PAC" evidence="4">
    <location>
        <begin position="280"/>
        <end position="332"/>
    </location>
</feature>
<dbReference type="InterPro" id="IPR001932">
    <property type="entry name" value="PPM-type_phosphatase-like_dom"/>
</dbReference>
<accession>A0ABP6ACI5</accession>
<evidence type="ECO:0000259" key="3">
    <source>
        <dbReference type="PROSITE" id="PS50112"/>
    </source>
</evidence>
<dbReference type="InterPro" id="IPR003018">
    <property type="entry name" value="GAF"/>
</dbReference>
<dbReference type="Gene3D" id="2.10.70.100">
    <property type="match status" value="1"/>
</dbReference>
<dbReference type="SUPFAM" id="SSF81606">
    <property type="entry name" value="PP2C-like"/>
    <property type="match status" value="1"/>
</dbReference>
<comment type="caution">
    <text evidence="5">The sequence shown here is derived from an EMBL/GenBank/DDBJ whole genome shotgun (WGS) entry which is preliminary data.</text>
</comment>
<evidence type="ECO:0000256" key="1">
    <source>
        <dbReference type="ARBA" id="ARBA00022801"/>
    </source>
</evidence>
<evidence type="ECO:0000313" key="6">
    <source>
        <dbReference type="Proteomes" id="UP001501358"/>
    </source>
</evidence>
<dbReference type="PANTHER" id="PTHR43156:SF2">
    <property type="entry name" value="STAGE II SPORULATION PROTEIN E"/>
    <property type="match status" value="1"/>
</dbReference>
<evidence type="ECO:0000313" key="5">
    <source>
        <dbReference type="EMBL" id="GAA2512368.1"/>
    </source>
</evidence>
<protein>
    <submittedName>
        <fullName evidence="5">Uncharacterized protein</fullName>
    </submittedName>
</protein>
<proteinExistence type="predicted"/>
<sequence>MRPDASPGRAAEGPGPVPAPAAGSDLFPPHAVIRLLTCAEPQSLLHTAMRIGVAGVDAVSGVICLVQDDGWLRPTTAVNYSDEILDRFRLIPPDSPLPAARAVRERRAVYQAAEELSGDFPDIRALREPRINFAAIPLLVDERCLGSIVLRIDRPWPPGSEWSLALSAVAAVCAHRLEHLLSVGVDSVPGGGLDTAVELLESRARAARLELAMSGAETGAFDWDFTSGRLVWDERLCRLFGMRPEDFDEKDTTYYNAIHPDDRSAVNRAVRESRRTGGDYRATYRIVRSDGRVRRLDARGRVFRDMTGRPARMVGIAQDVTEEWERKEREDHRKNLVLEVTGALSDAISVSDVVTAMTRTMLPALGADAVVLYVEEDGHLWPAGVQGYSEEATRRMSAAAAFPGSPVRRALEEGHPLFYEDRAACLADFPEEVFSPGEHHHSWVVLPLIAAHRVVGGCVISHTAPHRFSPDDRTLVAALAGILTQAMERARLFDQRRWQMTELQRVMLPRHLPVLPDLAVSARYLPASRGMEVGGDWYDLLPLPSGRVGVVIGDVQGHSATAAAVMGQLRTALRAYTAEGHEPATLMEHSNRLLCELDTDLFATCCYAEIDPVDGTVEMVRAGHPVPLRIDAEGRAAEKDVPGGVPLGLDPGSEYPVHRAELPPGEALLLFTDGLVENRGGDYAENVARLADRVSRWNAARGSRYNGVIADARRELELLADEIVAPPGDRTPREDDVAVLLVRRCPDSRNPTARSARWHAAGGNLAEVHEVRRALGRQVRAWGLRERAADTELLAAELLSNAALHADGDIDLTVRLEDGTLRVEVFDTNHYRPRVVPVDEETGEAAEPGVSGRGMHLVQEWADRWGWEPRGDRKAVWFEVTEKHPAPRRP</sequence>
<dbReference type="InterPro" id="IPR000700">
    <property type="entry name" value="PAS-assoc_C"/>
</dbReference>
<dbReference type="Gene3D" id="3.30.450.40">
    <property type="match status" value="2"/>
</dbReference>
<keyword evidence="6" id="KW-1185">Reference proteome</keyword>
<feature type="region of interest" description="Disordered" evidence="2">
    <location>
        <begin position="1"/>
        <end position="23"/>
    </location>
</feature>
<dbReference type="InterPro" id="IPR013655">
    <property type="entry name" value="PAS_fold_3"/>
</dbReference>
<dbReference type="SUPFAM" id="SSF55874">
    <property type="entry name" value="ATPase domain of HSP90 chaperone/DNA topoisomerase II/histidine kinase"/>
    <property type="match status" value="1"/>
</dbReference>
<dbReference type="PANTHER" id="PTHR43156">
    <property type="entry name" value="STAGE II SPORULATION PROTEIN E-RELATED"/>
    <property type="match status" value="1"/>
</dbReference>
<dbReference type="SUPFAM" id="SSF55785">
    <property type="entry name" value="PYP-like sensor domain (PAS domain)"/>
    <property type="match status" value="1"/>
</dbReference>
<dbReference type="InterPro" id="IPR003594">
    <property type="entry name" value="HATPase_dom"/>
</dbReference>
<keyword evidence="1" id="KW-0378">Hydrolase</keyword>
<dbReference type="NCBIfam" id="TIGR00229">
    <property type="entry name" value="sensory_box"/>
    <property type="match status" value="1"/>
</dbReference>
<dbReference type="InterPro" id="IPR036457">
    <property type="entry name" value="PPM-type-like_dom_sf"/>
</dbReference>
<dbReference type="SMART" id="SM00086">
    <property type="entry name" value="PAC"/>
    <property type="match status" value="1"/>
</dbReference>
<reference evidence="6" key="1">
    <citation type="journal article" date="2019" name="Int. J. Syst. Evol. Microbiol.">
        <title>The Global Catalogue of Microorganisms (GCM) 10K type strain sequencing project: providing services to taxonomists for standard genome sequencing and annotation.</title>
        <authorList>
            <consortium name="The Broad Institute Genomics Platform"/>
            <consortium name="The Broad Institute Genome Sequencing Center for Infectious Disease"/>
            <person name="Wu L."/>
            <person name="Ma J."/>
        </authorList>
    </citation>
    <scope>NUCLEOTIDE SEQUENCE [LARGE SCALE GENOMIC DNA]</scope>
    <source>
        <strain evidence="6">JCM 6307</strain>
    </source>
</reference>
<dbReference type="Pfam" id="PF13185">
    <property type="entry name" value="GAF_2"/>
    <property type="match status" value="1"/>
</dbReference>
<feature type="domain" description="PAS" evidence="3">
    <location>
        <begin position="205"/>
        <end position="277"/>
    </location>
</feature>
<evidence type="ECO:0000256" key="2">
    <source>
        <dbReference type="SAM" id="MobiDB-lite"/>
    </source>
</evidence>